<evidence type="ECO:0000313" key="1">
    <source>
        <dbReference type="Ensembl" id="ENSSPAP00000016317.1"/>
    </source>
</evidence>
<dbReference type="AlphaFoldDB" id="A0A3B5AS13"/>
<dbReference type="STRING" id="144197.ENSSPAP00000016317"/>
<dbReference type="Ensembl" id="ENSSPAT00000016579.1">
    <property type="protein sequence ID" value="ENSSPAP00000016317.1"/>
    <property type="gene ID" value="ENSSPAG00000012301.1"/>
</dbReference>
<reference evidence="1" key="1">
    <citation type="submission" date="2023-09" db="UniProtKB">
        <authorList>
            <consortium name="Ensembl"/>
        </authorList>
    </citation>
    <scope>IDENTIFICATION</scope>
</reference>
<proteinExistence type="predicted"/>
<evidence type="ECO:0008006" key="2">
    <source>
        <dbReference type="Google" id="ProtNLM"/>
    </source>
</evidence>
<name>A0A3B5AS13_9TELE</name>
<sequence>MNCTLHESLCTRRNPSILTLFSTNMDEEPSWVKELQAKAAKVEMGQNNVDAKLDKISKQTEEIWRGAREDMGQLREFMEKLGEEMKRGLESYREETNKKFETVDVEMREQRKDIELLEQHVMEGEEWSTEVHDIIKISLEQQRKLQEKVTDFEGRTRRNIVRIWGLKEGIEGDSVQEYVDKLIHRELGLAEDVKLEIQRAHRALALKPPPNKPPRAIIVNCLRFDIKESILRSAWIKEVKVDGQRVTVDQDYAAEVVAKRRKYAGLKRILKENGIRFQSPMDTLRVHWPEGIRVYHTTLSTQRVSKTQRHRRELSHNYTLKLNIMANVTLFCS</sequence>
<organism evidence="1">
    <name type="scientific">Stegastes partitus</name>
    <name type="common">bicolor damselfish</name>
    <dbReference type="NCBI Taxonomy" id="144197"/>
    <lineage>
        <taxon>Eukaryota</taxon>
        <taxon>Metazoa</taxon>
        <taxon>Chordata</taxon>
        <taxon>Craniata</taxon>
        <taxon>Vertebrata</taxon>
        <taxon>Euteleostomi</taxon>
        <taxon>Actinopterygii</taxon>
        <taxon>Neopterygii</taxon>
        <taxon>Teleostei</taxon>
        <taxon>Neoteleostei</taxon>
        <taxon>Acanthomorphata</taxon>
        <taxon>Ovalentaria</taxon>
        <taxon>Pomacentridae</taxon>
        <taxon>Stegastes</taxon>
    </lineage>
</organism>
<dbReference type="Gene3D" id="3.30.70.1820">
    <property type="entry name" value="L1 transposable element, RRM domain"/>
    <property type="match status" value="1"/>
</dbReference>
<dbReference type="GeneTree" id="ENSGT00940000160789"/>
<accession>A0A3B5AS13</accession>
<dbReference type="PANTHER" id="PTHR11505">
    <property type="entry name" value="L1 TRANSPOSABLE ELEMENT-RELATED"/>
    <property type="match status" value="1"/>
</dbReference>
<protein>
    <recommendedName>
        <fullName evidence="2">L1 transposable element RRM domain-containing protein</fullName>
    </recommendedName>
</protein>
<dbReference type="InterPro" id="IPR004244">
    <property type="entry name" value="Transposase_22"/>
</dbReference>